<dbReference type="Proteomes" id="UP000253845">
    <property type="component" value="Unassembled WGS sequence"/>
</dbReference>
<accession>A0A370BQX1</accession>
<evidence type="ECO:0000313" key="1">
    <source>
        <dbReference type="EMBL" id="RDH15909.1"/>
    </source>
</evidence>
<proteinExistence type="predicted"/>
<dbReference type="EMBL" id="KZ851944">
    <property type="protein sequence ID" value="RDH15909.1"/>
    <property type="molecule type" value="Genomic_DNA"/>
</dbReference>
<evidence type="ECO:0000313" key="2">
    <source>
        <dbReference type="Proteomes" id="UP000253845"/>
    </source>
</evidence>
<name>A0A370BQX1_ASPNG</name>
<organism evidence="1 2">
    <name type="scientific">Aspergillus niger ATCC 13496</name>
    <dbReference type="NCBI Taxonomy" id="1353008"/>
    <lineage>
        <taxon>Eukaryota</taxon>
        <taxon>Fungi</taxon>
        <taxon>Dikarya</taxon>
        <taxon>Ascomycota</taxon>
        <taxon>Pezizomycotina</taxon>
        <taxon>Eurotiomycetes</taxon>
        <taxon>Eurotiomycetidae</taxon>
        <taxon>Eurotiales</taxon>
        <taxon>Aspergillaceae</taxon>
        <taxon>Aspergillus</taxon>
        <taxon>Aspergillus subgen. Circumdati</taxon>
    </lineage>
</organism>
<dbReference type="AlphaFoldDB" id="A0A370BQX1"/>
<reference evidence="1 2" key="1">
    <citation type="submission" date="2018-07" db="EMBL/GenBank/DDBJ databases">
        <title>Section-level genome sequencing of Aspergillus section Nigri to investigate inter- and intra-species variation.</title>
        <authorList>
            <consortium name="DOE Joint Genome Institute"/>
            <person name="Vesth T.C."/>
            <person name="Nybo J.L."/>
            <person name="Theobald S."/>
            <person name="Frisvad J.C."/>
            <person name="Larsen T.O."/>
            <person name="Nielsen K.F."/>
            <person name="Hoof J.B."/>
            <person name="Brandl J."/>
            <person name="Salamov A."/>
            <person name="Riley R."/>
            <person name="Gladden J.M."/>
            <person name="Phatale P."/>
            <person name="Nielsen M.T."/>
            <person name="Lyhne E.K."/>
            <person name="Kogle M.E."/>
            <person name="Strasser K."/>
            <person name="McDonnell E."/>
            <person name="Barry K."/>
            <person name="Clum A."/>
            <person name="Chen C."/>
            <person name="Nolan M."/>
            <person name="Sandor L."/>
            <person name="Kuo A."/>
            <person name="Lipzen A."/>
            <person name="Hainaut M."/>
            <person name="Drula E."/>
            <person name="Tsang A."/>
            <person name="Magnuson J.K."/>
            <person name="Henrissat B."/>
            <person name="Wiebenga A."/>
            <person name="Simmons B.A."/>
            <person name="Makela M.R."/>
            <person name="De vries R.P."/>
            <person name="Grigoriev I.V."/>
            <person name="Mortensen U.H."/>
            <person name="Baker S.E."/>
            <person name="Andersen M.R."/>
        </authorList>
    </citation>
    <scope>NUCLEOTIDE SEQUENCE [LARGE SCALE GENOMIC DNA]</scope>
    <source>
        <strain evidence="1 2">ATCC 13496</strain>
    </source>
</reference>
<gene>
    <name evidence="1" type="ORF">M747DRAFT_309672</name>
</gene>
<dbReference type="VEuPathDB" id="FungiDB:M747DRAFT_309672"/>
<protein>
    <submittedName>
        <fullName evidence="1">Uncharacterized protein</fullName>
    </submittedName>
</protein>
<sequence length="148" mass="16363">MLHGRISVVSICASTYSSTKAEHMAGMELRYSYKAGRLDERHDDSVVAVVAVIGCQQHDTQTSFCQVLKRIGYNGLALLTKVEDSDQSGINPRSCDRPPWTQKGKARCKCQACRHPWFPAGLAKGPICIFPLLSPLSYIHHPQFANSC</sequence>